<dbReference type="Proteomes" id="UP000567179">
    <property type="component" value="Unassembled WGS sequence"/>
</dbReference>
<evidence type="ECO:0000313" key="3">
    <source>
        <dbReference type="Proteomes" id="UP000567179"/>
    </source>
</evidence>
<dbReference type="AlphaFoldDB" id="A0A8H5BUR7"/>
<name>A0A8H5BUR7_9AGAR</name>
<proteinExistence type="predicted"/>
<evidence type="ECO:0000256" key="1">
    <source>
        <dbReference type="SAM" id="MobiDB-lite"/>
    </source>
</evidence>
<sequence>MAHLDQSTFPGTPTGFPPSPSVENPGRRYAFVQVFPKTDPSRGSFASPPPQITLNQYVGNPFLMNAALGKFEHALGEVILILEQEDKAENRAESANPFLKRFREWRDEFDNLRTVGLPVPPSPEREANGTGGAPRHGGLFAD</sequence>
<feature type="region of interest" description="Disordered" evidence="1">
    <location>
        <begin position="114"/>
        <end position="142"/>
    </location>
</feature>
<keyword evidence="3" id="KW-1185">Reference proteome</keyword>
<comment type="caution">
    <text evidence="2">The sequence shown here is derived from an EMBL/GenBank/DDBJ whole genome shotgun (WGS) entry which is preliminary data.</text>
</comment>
<organism evidence="2 3">
    <name type="scientific">Psilocybe cf. subviscida</name>
    <dbReference type="NCBI Taxonomy" id="2480587"/>
    <lineage>
        <taxon>Eukaryota</taxon>
        <taxon>Fungi</taxon>
        <taxon>Dikarya</taxon>
        <taxon>Basidiomycota</taxon>
        <taxon>Agaricomycotina</taxon>
        <taxon>Agaricomycetes</taxon>
        <taxon>Agaricomycetidae</taxon>
        <taxon>Agaricales</taxon>
        <taxon>Agaricineae</taxon>
        <taxon>Strophariaceae</taxon>
        <taxon>Psilocybe</taxon>
    </lineage>
</organism>
<dbReference type="OrthoDB" id="2560792at2759"/>
<evidence type="ECO:0000313" key="2">
    <source>
        <dbReference type="EMBL" id="KAF5329688.1"/>
    </source>
</evidence>
<dbReference type="EMBL" id="JAACJJ010000002">
    <property type="protein sequence ID" value="KAF5329688.1"/>
    <property type="molecule type" value="Genomic_DNA"/>
</dbReference>
<reference evidence="2 3" key="1">
    <citation type="journal article" date="2020" name="ISME J.">
        <title>Uncovering the hidden diversity of litter-decomposition mechanisms in mushroom-forming fungi.</title>
        <authorList>
            <person name="Floudas D."/>
            <person name="Bentzer J."/>
            <person name="Ahren D."/>
            <person name="Johansson T."/>
            <person name="Persson P."/>
            <person name="Tunlid A."/>
        </authorList>
    </citation>
    <scope>NUCLEOTIDE SEQUENCE [LARGE SCALE GENOMIC DNA]</scope>
    <source>
        <strain evidence="2 3">CBS 101986</strain>
    </source>
</reference>
<protein>
    <submittedName>
        <fullName evidence="2">Uncharacterized protein</fullName>
    </submittedName>
</protein>
<gene>
    <name evidence="2" type="ORF">D9619_008946</name>
</gene>
<accession>A0A8H5BUR7</accession>
<feature type="region of interest" description="Disordered" evidence="1">
    <location>
        <begin position="1"/>
        <end position="24"/>
    </location>
</feature>